<keyword evidence="2" id="KW-0456">Lyase</keyword>
<evidence type="ECO:0000313" key="5">
    <source>
        <dbReference type="Proteomes" id="UP000002748"/>
    </source>
</evidence>
<dbReference type="EMBL" id="ALBS01000169">
    <property type="protein sequence ID" value="EJT49542.1"/>
    <property type="molecule type" value="Genomic_DNA"/>
</dbReference>
<proteinExistence type="predicted"/>
<feature type="compositionally biased region" description="Low complexity" evidence="3">
    <location>
        <begin position="14"/>
        <end position="31"/>
    </location>
</feature>
<reference evidence="4 5" key="1">
    <citation type="journal article" date="2012" name="Eukaryot. Cell">
        <title>Draft genome sequence of CBS 2479, the standard type strain of Trichosporon asahii.</title>
        <authorList>
            <person name="Yang R.Y."/>
            <person name="Li H.T."/>
            <person name="Zhu H."/>
            <person name="Zhou G.P."/>
            <person name="Wang M."/>
            <person name="Wang L."/>
        </authorList>
    </citation>
    <scope>NUCLEOTIDE SEQUENCE [LARGE SCALE GENOMIC DNA]</scope>
    <source>
        <strain evidence="5">ATCC 90039 / CBS 2479 / JCM 2466 / KCTC 7840 / NCYC 2677 / UAMH 7654</strain>
    </source>
</reference>
<dbReference type="PANTHER" id="PTHR10067">
    <property type="entry name" value="PHOSPHATIDYLSERINE DECARBOXYLASE"/>
    <property type="match status" value="1"/>
</dbReference>
<dbReference type="KEGG" id="tasa:A1Q1_01347"/>
<dbReference type="InterPro" id="IPR003817">
    <property type="entry name" value="PS_Dcarbxylase"/>
</dbReference>
<dbReference type="GO" id="GO:0004609">
    <property type="term" value="F:phosphatidylserine decarboxylase activity"/>
    <property type="evidence" value="ECO:0007669"/>
    <property type="project" value="InterPro"/>
</dbReference>
<dbReference type="VEuPathDB" id="FungiDB:A1Q1_01347"/>
<organism evidence="4 5">
    <name type="scientific">Trichosporon asahii var. asahii (strain ATCC 90039 / CBS 2479 / JCM 2466 / KCTC 7840 / NBRC 103889/ NCYC 2677 / UAMH 7654)</name>
    <name type="common">Yeast</name>
    <dbReference type="NCBI Taxonomy" id="1186058"/>
    <lineage>
        <taxon>Eukaryota</taxon>
        <taxon>Fungi</taxon>
        <taxon>Dikarya</taxon>
        <taxon>Basidiomycota</taxon>
        <taxon>Agaricomycotina</taxon>
        <taxon>Tremellomycetes</taxon>
        <taxon>Trichosporonales</taxon>
        <taxon>Trichosporonaceae</taxon>
        <taxon>Trichosporon</taxon>
    </lineage>
</organism>
<accession>J6F2X5</accession>
<feature type="compositionally biased region" description="Polar residues" evidence="3">
    <location>
        <begin position="303"/>
        <end position="318"/>
    </location>
</feature>
<sequence>MTGPPPQAPPPSTAPNQAPNQQSSSSSAFSDAADSWEAKALAASLGHVVENVGLHFLGGGKEYPAPSEAQKNLESVHPTLKEARQAVASFFPSSETLDKGTSGYVGALTTSSLKLIIRKLCHGPQNGAQGLRANAALCVASRTSAIKLTADVRIGMHLLFVSGRGKIQQMLKTQSVREGKLYDATGPQVKQHIAKFIATYQLDTSQLLEQDLDKYPVSSSGGHCELTAQTMNSFFARKLVPGARPIASADDPSVIDSPADCRLSCFDTVSDATKFWVKGKQFTIPHLLGAIDDDTAKGFTDVSGDNATTATSQKQPANAPSDPKSEIAKNPKVTNNTNISDQKQDQALQSFLRHSDYALAVARLAPQDYHRFHSPVDGVLVSQTDIDGDLYISYKRSVMMIDADLGPGLENTSTAFVAIGAMLVGSIVWSKKPGDRVRKGEELGYFQYGGSTCIVAFPGHCVKFDKDLINTSDDGMETLVKVGEHIGKAERVQ</sequence>
<dbReference type="Proteomes" id="UP000002748">
    <property type="component" value="Unassembled WGS sequence"/>
</dbReference>
<feature type="compositionally biased region" description="Polar residues" evidence="3">
    <location>
        <begin position="332"/>
        <end position="341"/>
    </location>
</feature>
<feature type="region of interest" description="Disordered" evidence="3">
    <location>
        <begin position="302"/>
        <end position="341"/>
    </location>
</feature>
<comment type="caution">
    <text evidence="4">The sequence shown here is derived from an EMBL/GenBank/DDBJ whole genome shotgun (WGS) entry which is preliminary data.</text>
</comment>
<dbReference type="OrthoDB" id="5973539at2759"/>
<dbReference type="HOGENOM" id="CLU_043195_0_0_1"/>
<dbReference type="GO" id="GO:0008654">
    <property type="term" value="P:phospholipid biosynthetic process"/>
    <property type="evidence" value="ECO:0007669"/>
    <property type="project" value="InterPro"/>
</dbReference>
<dbReference type="GeneID" id="25984861"/>
<evidence type="ECO:0000256" key="2">
    <source>
        <dbReference type="ARBA" id="ARBA00023239"/>
    </source>
</evidence>
<dbReference type="PANTHER" id="PTHR10067:SF17">
    <property type="entry name" value="PHOSPHATIDYLSERINE DECARBOXYLASE PROENZYME 2"/>
    <property type="match status" value="1"/>
</dbReference>
<evidence type="ECO:0000256" key="1">
    <source>
        <dbReference type="ARBA" id="ARBA00022793"/>
    </source>
</evidence>
<dbReference type="Pfam" id="PF02666">
    <property type="entry name" value="PS_Dcarbxylase"/>
    <property type="match status" value="2"/>
</dbReference>
<protein>
    <recommendedName>
        <fullName evidence="6">Phosphatidylserine decarboxylase</fullName>
    </recommendedName>
</protein>
<evidence type="ECO:0000256" key="3">
    <source>
        <dbReference type="SAM" id="MobiDB-lite"/>
    </source>
</evidence>
<feature type="region of interest" description="Disordered" evidence="3">
    <location>
        <begin position="1"/>
        <end position="31"/>
    </location>
</feature>
<evidence type="ECO:0008006" key="6">
    <source>
        <dbReference type="Google" id="ProtNLM"/>
    </source>
</evidence>
<evidence type="ECO:0000313" key="4">
    <source>
        <dbReference type="EMBL" id="EJT49542.1"/>
    </source>
</evidence>
<gene>
    <name evidence="4" type="ORF">A1Q1_01347</name>
</gene>
<feature type="compositionally biased region" description="Pro residues" evidence="3">
    <location>
        <begin position="1"/>
        <end position="13"/>
    </location>
</feature>
<keyword evidence="1" id="KW-0210">Decarboxylase</keyword>
<name>J6F2X5_TRIAS</name>
<dbReference type="RefSeq" id="XP_014179861.1">
    <property type="nucleotide sequence ID" value="XM_014324386.1"/>
</dbReference>
<dbReference type="AlphaFoldDB" id="J6F2X5"/>